<reference evidence="2 3" key="1">
    <citation type="submission" date="2016-07" db="EMBL/GenBank/DDBJ databases">
        <title>Pervasive Adenine N6-methylation of Active Genes in Fungi.</title>
        <authorList>
            <consortium name="DOE Joint Genome Institute"/>
            <person name="Mondo S.J."/>
            <person name="Dannebaum R.O."/>
            <person name="Kuo R.C."/>
            <person name="Labutti K."/>
            <person name="Haridas S."/>
            <person name="Kuo A."/>
            <person name="Salamov A."/>
            <person name="Ahrendt S.R."/>
            <person name="Lipzen A."/>
            <person name="Sullivan W."/>
            <person name="Andreopoulos W.B."/>
            <person name="Clum A."/>
            <person name="Lindquist E."/>
            <person name="Daum C."/>
            <person name="Ramamoorthy G.K."/>
            <person name="Gryganskyi A."/>
            <person name="Culley D."/>
            <person name="Magnuson J.K."/>
            <person name="James T.Y."/>
            <person name="O'Malley M.A."/>
            <person name="Stajich J.E."/>
            <person name="Spatafora J.W."/>
            <person name="Visel A."/>
            <person name="Grigoriev I.V."/>
        </authorList>
    </citation>
    <scope>NUCLEOTIDE SEQUENCE [LARGE SCALE GENOMIC DNA]</scope>
    <source>
        <strain evidence="2 3">CBS 115471</strain>
    </source>
</reference>
<gene>
    <name evidence="2" type="ORF">BCR34DRAFT_596823</name>
</gene>
<dbReference type="AlphaFoldDB" id="A0A1Y2A563"/>
<organism evidence="2 3">
    <name type="scientific">Clohesyomyces aquaticus</name>
    <dbReference type="NCBI Taxonomy" id="1231657"/>
    <lineage>
        <taxon>Eukaryota</taxon>
        <taxon>Fungi</taxon>
        <taxon>Dikarya</taxon>
        <taxon>Ascomycota</taxon>
        <taxon>Pezizomycotina</taxon>
        <taxon>Dothideomycetes</taxon>
        <taxon>Pleosporomycetidae</taxon>
        <taxon>Pleosporales</taxon>
        <taxon>Lindgomycetaceae</taxon>
        <taxon>Clohesyomyces</taxon>
    </lineage>
</organism>
<evidence type="ECO:0000313" key="3">
    <source>
        <dbReference type="Proteomes" id="UP000193144"/>
    </source>
</evidence>
<feature type="chain" id="PRO_5012011032" description="Concanavalin A-like lectin/glucanase domain-containing protein" evidence="1">
    <location>
        <begin position="19"/>
        <end position="269"/>
    </location>
</feature>
<dbReference type="OrthoDB" id="3233795at2759"/>
<evidence type="ECO:0000256" key="1">
    <source>
        <dbReference type="SAM" id="SignalP"/>
    </source>
</evidence>
<comment type="caution">
    <text evidence="2">The sequence shown here is derived from an EMBL/GenBank/DDBJ whole genome shotgun (WGS) entry which is preliminary data.</text>
</comment>
<evidence type="ECO:0000313" key="2">
    <source>
        <dbReference type="EMBL" id="ORY17651.1"/>
    </source>
</evidence>
<evidence type="ECO:0008006" key="4">
    <source>
        <dbReference type="Google" id="ProtNLM"/>
    </source>
</evidence>
<keyword evidence="1" id="KW-0732">Signal</keyword>
<dbReference type="Proteomes" id="UP000193144">
    <property type="component" value="Unassembled WGS sequence"/>
</dbReference>
<dbReference type="EMBL" id="MCFA01000011">
    <property type="protein sequence ID" value="ORY17651.1"/>
    <property type="molecule type" value="Genomic_DNA"/>
</dbReference>
<proteinExistence type="predicted"/>
<keyword evidence="3" id="KW-1185">Reference proteome</keyword>
<sequence length="269" mass="30029">MHFHNHFLTAFLATSASATVLVKYSAAAGDSPSALGLQNLEGWDFGGGKEPLPWPDNQPQNASVYFKNAKDPDGIAAAHVHKDYHFRRSEYHCLNKKTEVDTTYYIGYKVRFDNVDFATKAFQWKSYYDASAGYKDVIPAALIFRKDADGKDNHTIHFEAQTVAKNGNRKSYWTKALTMGKTYTFGIVVNTSRKSGYMSLYFNGKPATFLDPDSQATAQELEGDFYPDRADPKFGLYDGANFKACDSWVYDVVIGTELKDIADVVGIVL</sequence>
<name>A0A1Y2A563_9PLEO</name>
<protein>
    <recommendedName>
        <fullName evidence="4">Concanavalin A-like lectin/glucanase domain-containing protein</fullName>
    </recommendedName>
</protein>
<feature type="signal peptide" evidence="1">
    <location>
        <begin position="1"/>
        <end position="18"/>
    </location>
</feature>
<accession>A0A1Y2A563</accession>